<dbReference type="EMBL" id="JANHOG010002097">
    <property type="protein sequence ID" value="KAJ3527320.1"/>
    <property type="molecule type" value="Genomic_DNA"/>
</dbReference>
<evidence type="ECO:0000313" key="2">
    <source>
        <dbReference type="Proteomes" id="UP001148662"/>
    </source>
</evidence>
<comment type="caution">
    <text evidence="1">The sequence shown here is derived from an EMBL/GenBank/DDBJ whole genome shotgun (WGS) entry which is preliminary data.</text>
</comment>
<evidence type="ECO:0000313" key="1">
    <source>
        <dbReference type="EMBL" id="KAJ3527320.1"/>
    </source>
</evidence>
<proteinExistence type="predicted"/>
<keyword evidence="2" id="KW-1185">Reference proteome</keyword>
<organism evidence="1 2">
    <name type="scientific">Phlebia brevispora</name>
    <dbReference type="NCBI Taxonomy" id="194682"/>
    <lineage>
        <taxon>Eukaryota</taxon>
        <taxon>Fungi</taxon>
        <taxon>Dikarya</taxon>
        <taxon>Basidiomycota</taxon>
        <taxon>Agaricomycotina</taxon>
        <taxon>Agaricomycetes</taxon>
        <taxon>Polyporales</taxon>
        <taxon>Meruliaceae</taxon>
        <taxon>Phlebia</taxon>
    </lineage>
</organism>
<protein>
    <submittedName>
        <fullName evidence="1">Uncharacterized protein</fullName>
    </submittedName>
</protein>
<reference evidence="1" key="1">
    <citation type="submission" date="2022-07" db="EMBL/GenBank/DDBJ databases">
        <title>Genome Sequence of Phlebia brevispora.</title>
        <authorList>
            <person name="Buettner E."/>
        </authorList>
    </citation>
    <scope>NUCLEOTIDE SEQUENCE</scope>
    <source>
        <strain evidence="1">MPL23</strain>
    </source>
</reference>
<gene>
    <name evidence="1" type="ORF">NM688_g8144</name>
</gene>
<name>A0ACC1RX62_9APHY</name>
<dbReference type="Proteomes" id="UP001148662">
    <property type="component" value="Unassembled WGS sequence"/>
</dbReference>
<sequence length="982" mass="112777">MQPSTDSSSDSELVGITLRIPWRNSLVDDAVRTAVFSDHTLRFSREGGFRPKEDLPISGSGRKASYLLRCPRQALQYLCADCFGTEEDERGAGLDWICGLHRSRLAVYPKNILVLRHVDVAMHAGKATSHIYQLFAVLPRMEVDFMKASVQFDSHSVLLCLECLCQRCIWMWQFRMQWDPGCVWYRRRAQANILWTFHDFACPRSSFTYKDPWSIPSAWELFAVASNIRREDPSFIQSTPALRLYSASAKRAPRWARIQGSSLPKDIRMPYRYSSLATAADLPTELHDIVLGFFTLGLCDGPNSVGFADHNCNDREDCARNHVDCSKQELYQVLQVCRRWAHLVRPLVFKRIILRGRGDLMQLLPMLNDPKRRIYAGYLLGELDIAEQLRTPWIHNVPLRLLPKLGLSVKNTTLKLQNTRPFPRNQIVSSIHGVLPRRSPRFSSGVRELKFSRVHFRTFEHLVRLIKELPSLLSLECTEVTWDAWSSQSGRIPWSTSFLARDDPLEEVSYSLKRCIDDRAVYLFPILLGYTREDIVDQSETAALWTIFSACPSVSGEPRRVQDRIGERAHVRDDSLYSSLMAVIGPIRCHLTPRAGIRQRRRVMHMVFDLSGSDWMDNSWPVIDMQLETLVALQSVVFACESREVLLQFLHIKLPFMSRLAHFPGLQFTYPGHDGWIQVPLNVGFEGVSEFPVAQLNREMDWKQYLSELTPGLRLQSSLRDLELVDVPLKSFEHLVRLVEVIPSLQTVKCQGVTWETLGAQTDVMPSQTSFIAWATDELVPRSVYYRMTGCSDNRSAFWLAMLLGLTTGDVLDQEDMNALYTVVSAWKINGSCSSARYKDEIGIGHIRIFLTPRTSTFQLRKVRFIAFVTWESARSDFDWAELDKQVQFMSALHVVLLVFRRPKRLLEYCKDVVPLMPYLSRSSRLKLALKVKEGAQDRLDDDNDEYVQVSLKGWVEKIGQTVKGKFAWTQFLKEDTDADRR</sequence>
<accession>A0ACC1RX62</accession>